<dbReference type="EMBL" id="KI669278">
    <property type="protein sequence ID" value="ETN68357.1"/>
    <property type="molecule type" value="Genomic_DNA"/>
</dbReference>
<dbReference type="Proteomes" id="UP000053676">
    <property type="component" value="Unassembled WGS sequence"/>
</dbReference>
<protein>
    <submittedName>
        <fullName evidence="1">Uncharacterized protein</fullName>
    </submittedName>
</protein>
<sequence>MDFLPYDEKNALNNRKVAERGKYREMKKIARLFEIGSDKRSPTKHDQRLTNVRNVRQDLWAKYTNT</sequence>
<evidence type="ECO:0000313" key="1">
    <source>
        <dbReference type="EMBL" id="ETN68357.1"/>
    </source>
</evidence>
<organism evidence="1 2">
    <name type="scientific">Necator americanus</name>
    <name type="common">Human hookworm</name>
    <dbReference type="NCBI Taxonomy" id="51031"/>
    <lineage>
        <taxon>Eukaryota</taxon>
        <taxon>Metazoa</taxon>
        <taxon>Ecdysozoa</taxon>
        <taxon>Nematoda</taxon>
        <taxon>Chromadorea</taxon>
        <taxon>Rhabditida</taxon>
        <taxon>Rhabditina</taxon>
        <taxon>Rhabditomorpha</taxon>
        <taxon>Strongyloidea</taxon>
        <taxon>Ancylostomatidae</taxon>
        <taxon>Bunostominae</taxon>
        <taxon>Necator</taxon>
    </lineage>
</organism>
<name>W2SHZ6_NECAM</name>
<evidence type="ECO:0000313" key="2">
    <source>
        <dbReference type="Proteomes" id="UP000053676"/>
    </source>
</evidence>
<accession>W2SHZ6</accession>
<proteinExistence type="predicted"/>
<reference evidence="2" key="1">
    <citation type="journal article" date="2014" name="Nat. Genet.">
        <title>Genome of the human hookworm Necator americanus.</title>
        <authorList>
            <person name="Tang Y.T."/>
            <person name="Gao X."/>
            <person name="Rosa B.A."/>
            <person name="Abubucker S."/>
            <person name="Hallsworth-Pepin K."/>
            <person name="Martin J."/>
            <person name="Tyagi R."/>
            <person name="Heizer E."/>
            <person name="Zhang X."/>
            <person name="Bhonagiri-Palsikar V."/>
            <person name="Minx P."/>
            <person name="Warren W.C."/>
            <person name="Wang Q."/>
            <person name="Zhan B."/>
            <person name="Hotez P.J."/>
            <person name="Sternberg P.W."/>
            <person name="Dougall A."/>
            <person name="Gaze S.T."/>
            <person name="Mulvenna J."/>
            <person name="Sotillo J."/>
            <person name="Ranganathan S."/>
            <person name="Rabelo E.M."/>
            <person name="Wilson R.K."/>
            <person name="Felgner P.L."/>
            <person name="Bethony J."/>
            <person name="Hawdon J.M."/>
            <person name="Gasser R.B."/>
            <person name="Loukas A."/>
            <person name="Mitreva M."/>
        </authorList>
    </citation>
    <scope>NUCLEOTIDE SEQUENCE [LARGE SCALE GENOMIC DNA]</scope>
</reference>
<dbReference type="KEGG" id="nai:NECAME_05631"/>
<dbReference type="AlphaFoldDB" id="W2SHZ6"/>
<keyword evidence="2" id="KW-1185">Reference proteome</keyword>
<gene>
    <name evidence="1" type="ORF">NECAME_05631</name>
</gene>